<feature type="transmembrane region" description="Helical" evidence="7">
    <location>
        <begin position="284"/>
        <end position="309"/>
    </location>
</feature>
<keyword evidence="9" id="KW-1185">Reference proteome</keyword>
<comment type="caution">
    <text evidence="8">The sequence shown here is derived from an EMBL/GenBank/DDBJ whole genome shotgun (WGS) entry which is preliminary data.</text>
</comment>
<feature type="transmembrane region" description="Helical" evidence="7">
    <location>
        <begin position="387"/>
        <end position="405"/>
    </location>
</feature>
<accession>A0A2V1KB38</accession>
<evidence type="ECO:0000256" key="6">
    <source>
        <dbReference type="RuleBase" id="RU362091"/>
    </source>
</evidence>
<dbReference type="GO" id="GO:0005886">
    <property type="term" value="C:plasma membrane"/>
    <property type="evidence" value="ECO:0007669"/>
    <property type="project" value="TreeGrafter"/>
</dbReference>
<dbReference type="EMBL" id="QETB01000001">
    <property type="protein sequence ID" value="PWF27520.1"/>
    <property type="molecule type" value="Genomic_DNA"/>
</dbReference>
<dbReference type="GO" id="GO:0005412">
    <property type="term" value="F:D-glucose:sodium symporter activity"/>
    <property type="evidence" value="ECO:0007669"/>
    <property type="project" value="TreeGrafter"/>
</dbReference>
<comment type="similarity">
    <text evidence="2 6">Belongs to the sodium:solute symporter (SSF) (TC 2.A.21) family.</text>
</comment>
<organism evidence="8 9">
    <name type="scientific">Ancrocorticia populi</name>
    <dbReference type="NCBI Taxonomy" id="2175228"/>
    <lineage>
        <taxon>Bacteria</taxon>
        <taxon>Bacillati</taxon>
        <taxon>Actinomycetota</taxon>
        <taxon>Actinomycetes</taxon>
        <taxon>Actinomycetales</taxon>
        <taxon>Actinomycetaceae</taxon>
        <taxon>Ancrocorticia</taxon>
    </lineage>
</organism>
<dbReference type="PROSITE" id="PS00456">
    <property type="entry name" value="NA_SOLUT_SYMP_1"/>
    <property type="match status" value="1"/>
</dbReference>
<keyword evidence="5 7" id="KW-0472">Membrane</keyword>
<evidence type="ECO:0000256" key="5">
    <source>
        <dbReference type="ARBA" id="ARBA00023136"/>
    </source>
</evidence>
<dbReference type="PROSITE" id="PS50283">
    <property type="entry name" value="NA_SOLUT_SYMP_3"/>
    <property type="match status" value="1"/>
</dbReference>
<dbReference type="Proteomes" id="UP000245283">
    <property type="component" value="Unassembled WGS sequence"/>
</dbReference>
<evidence type="ECO:0000256" key="3">
    <source>
        <dbReference type="ARBA" id="ARBA00022692"/>
    </source>
</evidence>
<keyword evidence="4 7" id="KW-1133">Transmembrane helix</keyword>
<evidence type="ECO:0000256" key="1">
    <source>
        <dbReference type="ARBA" id="ARBA00004141"/>
    </source>
</evidence>
<dbReference type="PANTHER" id="PTHR11819:SF195">
    <property type="entry name" value="SODIUM_GLUCOSE COTRANSPORTER 4"/>
    <property type="match status" value="1"/>
</dbReference>
<dbReference type="AlphaFoldDB" id="A0A2V1KB38"/>
<dbReference type="RefSeq" id="WP_109093020.1">
    <property type="nucleotide sequence ID" value="NZ_QETB01000001.1"/>
</dbReference>
<evidence type="ECO:0000313" key="9">
    <source>
        <dbReference type="Proteomes" id="UP000245283"/>
    </source>
</evidence>
<feature type="transmembrane region" description="Helical" evidence="7">
    <location>
        <begin position="242"/>
        <end position="263"/>
    </location>
</feature>
<feature type="transmembrane region" description="Helical" evidence="7">
    <location>
        <begin position="124"/>
        <end position="149"/>
    </location>
</feature>
<name>A0A2V1KB38_9ACTO</name>
<feature type="transmembrane region" description="Helical" evidence="7">
    <location>
        <begin position="155"/>
        <end position="173"/>
    </location>
</feature>
<dbReference type="Pfam" id="PF00474">
    <property type="entry name" value="SSF"/>
    <property type="match status" value="1"/>
</dbReference>
<keyword evidence="3 7" id="KW-0812">Transmembrane</keyword>
<dbReference type="InterPro" id="IPR038377">
    <property type="entry name" value="Na/Glc_symporter_sf"/>
</dbReference>
<dbReference type="NCBIfam" id="TIGR00813">
    <property type="entry name" value="sss"/>
    <property type="match status" value="1"/>
</dbReference>
<feature type="transmembrane region" description="Helical" evidence="7">
    <location>
        <begin position="411"/>
        <end position="433"/>
    </location>
</feature>
<evidence type="ECO:0000256" key="2">
    <source>
        <dbReference type="ARBA" id="ARBA00006434"/>
    </source>
</evidence>
<dbReference type="InterPro" id="IPR001734">
    <property type="entry name" value="Na/solute_symporter"/>
</dbReference>
<feature type="transmembrane region" description="Helical" evidence="7">
    <location>
        <begin position="554"/>
        <end position="571"/>
    </location>
</feature>
<protein>
    <submittedName>
        <fullName evidence="8">Na+/galactose cotransporter</fullName>
    </submittedName>
</protein>
<reference evidence="9" key="1">
    <citation type="submission" date="2018-05" db="EMBL/GenBank/DDBJ databases">
        <authorList>
            <person name="Li Y."/>
        </authorList>
    </citation>
    <scope>NUCLEOTIDE SEQUENCE [LARGE SCALE GENOMIC DNA]</scope>
    <source>
        <strain evidence="9">sk1b4</strain>
    </source>
</reference>
<dbReference type="PANTHER" id="PTHR11819">
    <property type="entry name" value="SOLUTE CARRIER FAMILY 5"/>
    <property type="match status" value="1"/>
</dbReference>
<feature type="transmembrane region" description="Helical" evidence="7">
    <location>
        <begin position="338"/>
        <end position="367"/>
    </location>
</feature>
<comment type="subcellular location">
    <subcellularLocation>
        <location evidence="1">Membrane</location>
        <topology evidence="1">Multi-pass membrane protein</topology>
    </subcellularLocation>
</comment>
<evidence type="ECO:0000256" key="7">
    <source>
        <dbReference type="SAM" id="Phobius"/>
    </source>
</evidence>
<feature type="transmembrane region" description="Helical" evidence="7">
    <location>
        <begin position="440"/>
        <end position="459"/>
    </location>
</feature>
<evidence type="ECO:0000256" key="4">
    <source>
        <dbReference type="ARBA" id="ARBA00022989"/>
    </source>
</evidence>
<dbReference type="CDD" id="cd11478">
    <property type="entry name" value="SLC5sbd_u2"/>
    <property type="match status" value="1"/>
</dbReference>
<feature type="transmembrane region" description="Helical" evidence="7">
    <location>
        <begin position="82"/>
        <end position="103"/>
    </location>
</feature>
<evidence type="ECO:0000313" key="8">
    <source>
        <dbReference type="EMBL" id="PWF27520.1"/>
    </source>
</evidence>
<dbReference type="OrthoDB" id="9814523at2"/>
<dbReference type="InterPro" id="IPR018212">
    <property type="entry name" value="Na/solute_symporter_CS"/>
</dbReference>
<proteinExistence type="inferred from homology"/>
<feature type="transmembrane region" description="Helical" evidence="7">
    <location>
        <begin position="185"/>
        <end position="204"/>
    </location>
</feature>
<feature type="transmembrane region" description="Helical" evidence="7">
    <location>
        <begin position="12"/>
        <end position="29"/>
    </location>
</feature>
<feature type="transmembrane region" description="Helical" evidence="7">
    <location>
        <begin position="41"/>
        <end position="62"/>
    </location>
</feature>
<gene>
    <name evidence="8" type="ORF">DD236_03845</name>
</gene>
<sequence length="572" mass="61387">MDLRLNATFFDYSFVFVYLFFVIAIGVVTKRKVLTSEDYFLSGRSLPAWICALAFLSANIGATELLGMAANGSQYGLPTVHYYWIGAVPAMVFLGLMMMPFYYGSRVRSVPEYLRLRFNRATHLYQSIIFAVATILIAGVNLFALALIINVLIGLPLPVSILIAAGVVLLYTTMGGLTATMYNEVLQFFIIVAFLIPLTVGGLARVGGVDGLLATLNETQVLGKDGLTVWGGTGLGNTTNPYGNWIALLLGMGFVNSFGYWTTNFTEVQRALSAKDMSAAQRTPIIAAIPKMFLPLIIITPGLIAAVLVPELTTGELAHNEALPALIGEVMPTGLVGLALAALIAAFMAGMAANVSAFNTVVTYDIWQTYVRPGRVDTYYLKVGRKLTVAGVLIAIGAAFIAATFNNIQDYLQLLQSIFSAPLFATFILGMFWKRMAPEAGLWGLVAGAAGAAGVQAGYMMGWLEFNSQQAASFTGSGMAFVFDVAVSVLVTWRREAKPLEELDGLVWGRTNMPIQGAQPAPDLHAVAVKEAKQQRAAVAVGEKPKPPLKDNPWPLGMAVIVVLIILNVTVG</sequence>
<dbReference type="Gene3D" id="1.20.1730.10">
    <property type="entry name" value="Sodium/glucose cotransporter"/>
    <property type="match status" value="1"/>
</dbReference>